<dbReference type="Proteomes" id="UP000732105">
    <property type="component" value="Unassembled WGS sequence"/>
</dbReference>
<evidence type="ECO:0000313" key="1">
    <source>
        <dbReference type="EMBL" id="NOU62247.1"/>
    </source>
</evidence>
<dbReference type="InterPro" id="IPR026455">
    <property type="entry name" value="GRASP_w_spasm"/>
</dbReference>
<dbReference type="Gene3D" id="3.30.470.20">
    <property type="entry name" value="ATP-grasp fold, B domain"/>
    <property type="match status" value="1"/>
</dbReference>
<proteinExistence type="predicted"/>
<dbReference type="NCBIfam" id="TIGR04192">
    <property type="entry name" value="GRASP_w_spasm"/>
    <property type="match status" value="1"/>
</dbReference>
<name>A0ABX1X1F9_9BACT</name>
<comment type="caution">
    <text evidence="1">The sequence shown here is derived from an EMBL/GenBank/DDBJ whole genome shotgun (WGS) entry which is preliminary data.</text>
</comment>
<dbReference type="PANTHER" id="PTHR21621:SF0">
    <property type="entry name" value="BETA-CITRYLGLUTAMATE SYNTHASE B-RELATED"/>
    <property type="match status" value="1"/>
</dbReference>
<dbReference type="PANTHER" id="PTHR21621">
    <property type="entry name" value="RIBOSOMAL PROTEIN S6 MODIFICATION PROTEIN"/>
    <property type="match status" value="1"/>
</dbReference>
<dbReference type="RefSeq" id="WP_171597506.1">
    <property type="nucleotide sequence ID" value="NZ_RZNH01000059.1"/>
</dbReference>
<evidence type="ECO:0000313" key="2">
    <source>
        <dbReference type="Proteomes" id="UP000732105"/>
    </source>
</evidence>
<reference evidence="1 2" key="1">
    <citation type="submission" date="2018-12" db="EMBL/GenBank/DDBJ databases">
        <title>Marinifilum JC070 sp. nov., a marine bacterium isolated from Yongle Blue Hole in the South China Sea.</title>
        <authorList>
            <person name="Fu T."/>
        </authorList>
    </citation>
    <scope>NUCLEOTIDE SEQUENCE [LARGE SCALE GENOMIC DNA]</scope>
    <source>
        <strain evidence="1 2">JC070</strain>
    </source>
</reference>
<dbReference type="SUPFAM" id="SSF56059">
    <property type="entry name" value="Glutathione synthetase ATP-binding domain-like"/>
    <property type="match status" value="1"/>
</dbReference>
<accession>A0ABX1X1F9</accession>
<dbReference type="EMBL" id="RZNH01000059">
    <property type="protein sequence ID" value="NOU62247.1"/>
    <property type="molecule type" value="Genomic_DNA"/>
</dbReference>
<protein>
    <submittedName>
        <fullName evidence="1">Grasp-with-spasm system ATP-grasp peptide maturase</fullName>
    </submittedName>
</protein>
<keyword evidence="2" id="KW-1185">Reference proteome</keyword>
<gene>
    <name evidence="1" type="primary">gwsG</name>
    <name evidence="1" type="ORF">ELS83_20830</name>
</gene>
<sequence>MSSSSNKNILVLGEEADYSTDLVMEWLLYANGPNLIRVNTEDEITINKIKLEAASSQVSIAVLPKHENINLDELDFYFYRRGSLRKKNPYHPLGFPLADHNIRTFINWEWKVCSEYIIDCLSHKNSWGNYRKRVVNKLASLQLAAKIGFKIPNTLVTEDVECLKSFIRTKACIIKPLSDIIPIHHDDHFLHMGTKEMSAPPLQSFYPSLLQTRIAKWIEIRVFVSYDKLYAMAIFSQNNTKTELDYRNYDRSKMNRMVPFELPGKIKAMVHAFMQEANVDTGSIDFILSPEREYVFLEINPVGNIEMLSENCNYYIEKHIAEQILDQINS</sequence>
<organism evidence="1 2">
    <name type="scientific">Marinifilum caeruleilacunae</name>
    <dbReference type="NCBI Taxonomy" id="2499076"/>
    <lineage>
        <taxon>Bacteria</taxon>
        <taxon>Pseudomonadati</taxon>
        <taxon>Bacteroidota</taxon>
        <taxon>Bacteroidia</taxon>
        <taxon>Marinilabiliales</taxon>
        <taxon>Marinifilaceae</taxon>
    </lineage>
</organism>